<dbReference type="GeneID" id="80892983"/>
<dbReference type="PANTHER" id="PTHR46042:SF1">
    <property type="entry name" value="DIPHTHINE METHYLTRANSFERASE"/>
    <property type="match status" value="1"/>
</dbReference>
<dbReference type="RefSeq" id="XP_056059054.1">
    <property type="nucleotide sequence ID" value="XM_056203614.1"/>
</dbReference>
<comment type="caution">
    <text evidence="5">The sequence shown here is derived from an EMBL/GenBank/DDBJ whole genome shotgun (WGS) entry which is preliminary data.</text>
</comment>
<keyword evidence="6" id="KW-1185">Reference proteome</keyword>
<dbReference type="InterPro" id="IPR015943">
    <property type="entry name" value="WD40/YVTN_repeat-like_dom_sf"/>
</dbReference>
<dbReference type="InterPro" id="IPR036322">
    <property type="entry name" value="WD40_repeat_dom_sf"/>
</dbReference>
<dbReference type="KEGG" id="amus:LMH87_005824"/>
<proteinExistence type="predicted"/>
<sequence>MSVKPSASAAHMSLTAPTNLRISYIGEQLMNILLTMNAAPVLESTQSLTLDLPPSCLQFCRKYPNCFVIGTYNLQREEGGSDEAEDSTEKKAQSRNGSLLVFSTGDETTPKLSLLQTISQPSALLDIRFNNEVKQNEDILAAVSSTGTLAVFRLDGSVKSAPLKHLATSRCDDLGEDVLYLQCKWHPVLPNVVAVTTSTGNARLLYLDERGLLRFPLHPHSLGLSLLTQQCTVVEMTRFSDTPLAAGLLGTRLFCQKNRIYLCSSKENMTPASLPFYL</sequence>
<gene>
    <name evidence="5" type="ORF">LMH87_005824</name>
</gene>
<keyword evidence="1" id="KW-0853">WD repeat</keyword>
<dbReference type="Gene3D" id="2.130.10.10">
    <property type="entry name" value="YVTN repeat-like/Quinoprotein amine dehydrogenase"/>
    <property type="match status" value="1"/>
</dbReference>
<protein>
    <submittedName>
        <fullName evidence="5">Uncharacterized protein</fullName>
    </submittedName>
</protein>
<comment type="pathway">
    <text evidence="3">Protein modification.</text>
</comment>
<name>A0A9W8USI5_AKAMU</name>
<dbReference type="InterPro" id="IPR052415">
    <property type="entry name" value="Diphthine_MTase"/>
</dbReference>
<evidence type="ECO:0000256" key="4">
    <source>
        <dbReference type="SAM" id="MobiDB-lite"/>
    </source>
</evidence>
<evidence type="ECO:0000313" key="6">
    <source>
        <dbReference type="Proteomes" id="UP001144673"/>
    </source>
</evidence>
<keyword evidence="2" id="KW-0677">Repeat</keyword>
<dbReference type="AlphaFoldDB" id="A0A9W8USI5"/>
<dbReference type="SUPFAM" id="SSF50978">
    <property type="entry name" value="WD40 repeat-like"/>
    <property type="match status" value="1"/>
</dbReference>
<reference evidence="5" key="1">
    <citation type="journal article" date="2023" name="Access Microbiol">
        <title>De-novo genome assembly for Akanthomyces muscarius, a biocontrol agent of insect agricultural pests.</title>
        <authorList>
            <person name="Erdos Z."/>
            <person name="Studholme D.J."/>
            <person name="Raymond B."/>
            <person name="Sharma M."/>
        </authorList>
    </citation>
    <scope>NUCLEOTIDE SEQUENCE</scope>
    <source>
        <strain evidence="5">Ve6</strain>
    </source>
</reference>
<accession>A0A9W8USI5</accession>
<evidence type="ECO:0000256" key="2">
    <source>
        <dbReference type="ARBA" id="ARBA00022737"/>
    </source>
</evidence>
<dbReference type="EMBL" id="JAJHUN010000001">
    <property type="protein sequence ID" value="KAJ4164139.1"/>
    <property type="molecule type" value="Genomic_DNA"/>
</dbReference>
<dbReference type="PANTHER" id="PTHR46042">
    <property type="entry name" value="DIPHTHINE METHYLTRANSFERASE"/>
    <property type="match status" value="1"/>
</dbReference>
<evidence type="ECO:0000256" key="1">
    <source>
        <dbReference type="ARBA" id="ARBA00022574"/>
    </source>
</evidence>
<evidence type="ECO:0000313" key="5">
    <source>
        <dbReference type="EMBL" id="KAJ4164139.1"/>
    </source>
</evidence>
<feature type="region of interest" description="Disordered" evidence="4">
    <location>
        <begin position="78"/>
        <end position="98"/>
    </location>
</feature>
<dbReference type="GO" id="GO:0061685">
    <property type="term" value="F:diphthine methylesterase activity"/>
    <property type="evidence" value="ECO:0007669"/>
    <property type="project" value="TreeGrafter"/>
</dbReference>
<dbReference type="GO" id="GO:0017183">
    <property type="term" value="P:protein histidyl modification to diphthamide"/>
    <property type="evidence" value="ECO:0007669"/>
    <property type="project" value="TreeGrafter"/>
</dbReference>
<evidence type="ECO:0000256" key="3">
    <source>
        <dbReference type="ARBA" id="ARBA00043952"/>
    </source>
</evidence>
<organism evidence="5 6">
    <name type="scientific">Akanthomyces muscarius</name>
    <name type="common">Entomopathogenic fungus</name>
    <name type="synonym">Lecanicillium muscarium</name>
    <dbReference type="NCBI Taxonomy" id="2231603"/>
    <lineage>
        <taxon>Eukaryota</taxon>
        <taxon>Fungi</taxon>
        <taxon>Dikarya</taxon>
        <taxon>Ascomycota</taxon>
        <taxon>Pezizomycotina</taxon>
        <taxon>Sordariomycetes</taxon>
        <taxon>Hypocreomycetidae</taxon>
        <taxon>Hypocreales</taxon>
        <taxon>Cordycipitaceae</taxon>
        <taxon>Akanthomyces</taxon>
    </lineage>
</organism>
<dbReference type="GO" id="GO:0005737">
    <property type="term" value="C:cytoplasm"/>
    <property type="evidence" value="ECO:0007669"/>
    <property type="project" value="TreeGrafter"/>
</dbReference>
<dbReference type="Proteomes" id="UP001144673">
    <property type="component" value="Chromosome 1"/>
</dbReference>